<evidence type="ECO:0000259" key="8">
    <source>
        <dbReference type="PROSITE" id="PS50893"/>
    </source>
</evidence>
<evidence type="ECO:0000313" key="11">
    <source>
        <dbReference type="Proteomes" id="UP000249185"/>
    </source>
</evidence>
<dbReference type="PANTHER" id="PTHR43394">
    <property type="entry name" value="ATP-DEPENDENT PERMEASE MDL1, MITOCHONDRIAL"/>
    <property type="match status" value="1"/>
</dbReference>
<sequence length="553" mass="58693">MRTARISAPILEILGAYWRSDRAMLLLVAVIVVASSAAGIAAPYLFSRLIDQLGSAPVAGTLLLAFAGYGLLIGLSAALQRMVSHLSLMTAENLGFIASTRFFAQVIRKTPAFYAARNPAEIVAAGTKGQAGLTILVHLALLIFIPGGVQIALTLAMLGATIDPTITLLVLVYGAGFVALSWFANRRTKPLLNAAIAADQESARLVGNALQAIETLRHFGAESWARDRFSAEAGSIRDNWRGFALRHVGYATVFGLALAAQVALTFALILPRYEAGALSIGDVVLFNALLLQLNQPFEMIGQAIDDVARARGRLTPMTEIWLAPAEPDEPSAPPLALPEGRLVFEGVSYLHESGRGVAETSFAAERGRITFLTGETGSGKSTLLRLAAKSLAPRRGRILVDGVDLATIGRADWSRGAAVVPQDVTLLNESLETNILLGRPKDPGRLARAARAAAILDFVERLPEGFATTVGERGLRLSGGERQRIAIARALYGDPAILFLDEASSALDEATEREIITHLRGVMSEVTILAITHRTAVIAPGDQVVNLTPPAAG</sequence>
<evidence type="ECO:0000313" key="10">
    <source>
        <dbReference type="EMBL" id="PZQ52535.1"/>
    </source>
</evidence>
<evidence type="ECO:0000256" key="7">
    <source>
        <dbReference type="SAM" id="Phobius"/>
    </source>
</evidence>
<dbReference type="SMART" id="SM00382">
    <property type="entry name" value="AAA"/>
    <property type="match status" value="1"/>
</dbReference>
<feature type="transmembrane region" description="Helical" evidence="7">
    <location>
        <begin position="248"/>
        <end position="269"/>
    </location>
</feature>
<proteinExistence type="predicted"/>
<dbReference type="GO" id="GO:0016887">
    <property type="term" value="F:ATP hydrolysis activity"/>
    <property type="evidence" value="ECO:0007669"/>
    <property type="project" value="InterPro"/>
</dbReference>
<dbReference type="Gene3D" id="3.40.50.300">
    <property type="entry name" value="P-loop containing nucleotide triphosphate hydrolases"/>
    <property type="match status" value="1"/>
</dbReference>
<dbReference type="InterPro" id="IPR036640">
    <property type="entry name" value="ABC1_TM_sf"/>
</dbReference>
<comment type="caution">
    <text evidence="10">The sequence shown here is derived from an EMBL/GenBank/DDBJ whole genome shotgun (WGS) entry which is preliminary data.</text>
</comment>
<accession>A0A2W5NP81</accession>
<evidence type="ECO:0000256" key="6">
    <source>
        <dbReference type="ARBA" id="ARBA00023136"/>
    </source>
</evidence>
<feature type="domain" description="ABC transmembrane type-1" evidence="9">
    <location>
        <begin position="26"/>
        <end position="309"/>
    </location>
</feature>
<dbReference type="SUPFAM" id="SSF52540">
    <property type="entry name" value="P-loop containing nucleoside triphosphate hydrolases"/>
    <property type="match status" value="1"/>
</dbReference>
<evidence type="ECO:0000256" key="3">
    <source>
        <dbReference type="ARBA" id="ARBA00022741"/>
    </source>
</evidence>
<dbReference type="Gene3D" id="1.20.1560.10">
    <property type="entry name" value="ABC transporter type 1, transmembrane domain"/>
    <property type="match status" value="1"/>
</dbReference>
<dbReference type="EMBL" id="QFPW01000001">
    <property type="protein sequence ID" value="PZQ52535.1"/>
    <property type="molecule type" value="Genomic_DNA"/>
</dbReference>
<feature type="transmembrane region" description="Helical" evidence="7">
    <location>
        <begin position="58"/>
        <end position="79"/>
    </location>
</feature>
<comment type="subcellular location">
    <subcellularLocation>
        <location evidence="1">Cell membrane</location>
        <topology evidence="1">Multi-pass membrane protein</topology>
    </subcellularLocation>
</comment>
<evidence type="ECO:0000256" key="1">
    <source>
        <dbReference type="ARBA" id="ARBA00004651"/>
    </source>
</evidence>
<dbReference type="InterPro" id="IPR003593">
    <property type="entry name" value="AAA+_ATPase"/>
</dbReference>
<keyword evidence="4 10" id="KW-0067">ATP-binding</keyword>
<dbReference type="GO" id="GO:0005524">
    <property type="term" value="F:ATP binding"/>
    <property type="evidence" value="ECO:0007669"/>
    <property type="project" value="UniProtKB-KW"/>
</dbReference>
<dbReference type="InterPro" id="IPR039421">
    <property type="entry name" value="Type_1_exporter"/>
</dbReference>
<dbReference type="SUPFAM" id="SSF90123">
    <property type="entry name" value="ABC transporter transmembrane region"/>
    <property type="match status" value="1"/>
</dbReference>
<feature type="transmembrane region" description="Helical" evidence="7">
    <location>
        <begin position="23"/>
        <end position="46"/>
    </location>
</feature>
<dbReference type="AlphaFoldDB" id="A0A2W5NP81"/>
<feature type="transmembrane region" description="Helical" evidence="7">
    <location>
        <begin position="135"/>
        <end position="160"/>
    </location>
</feature>
<dbReference type="InterPro" id="IPR003439">
    <property type="entry name" value="ABC_transporter-like_ATP-bd"/>
</dbReference>
<feature type="domain" description="ABC transporter" evidence="8">
    <location>
        <begin position="342"/>
        <end position="552"/>
    </location>
</feature>
<gene>
    <name evidence="10" type="ORF">DI556_02480</name>
</gene>
<feature type="transmembrane region" description="Helical" evidence="7">
    <location>
        <begin position="166"/>
        <end position="184"/>
    </location>
</feature>
<dbReference type="PROSITE" id="PS50929">
    <property type="entry name" value="ABC_TM1F"/>
    <property type="match status" value="1"/>
</dbReference>
<organism evidence="10 11">
    <name type="scientific">Rhodovulum sulfidophilum</name>
    <name type="common">Rhodobacter sulfidophilus</name>
    <dbReference type="NCBI Taxonomy" id="35806"/>
    <lineage>
        <taxon>Bacteria</taxon>
        <taxon>Pseudomonadati</taxon>
        <taxon>Pseudomonadota</taxon>
        <taxon>Alphaproteobacteria</taxon>
        <taxon>Rhodobacterales</taxon>
        <taxon>Paracoccaceae</taxon>
        <taxon>Rhodovulum</taxon>
    </lineage>
</organism>
<dbReference type="PANTHER" id="PTHR43394:SF1">
    <property type="entry name" value="ATP-BINDING CASSETTE SUB-FAMILY B MEMBER 10, MITOCHONDRIAL"/>
    <property type="match status" value="1"/>
</dbReference>
<dbReference type="GO" id="GO:0015421">
    <property type="term" value="F:ABC-type oligopeptide transporter activity"/>
    <property type="evidence" value="ECO:0007669"/>
    <property type="project" value="TreeGrafter"/>
</dbReference>
<keyword evidence="3" id="KW-0547">Nucleotide-binding</keyword>
<dbReference type="InterPro" id="IPR017871">
    <property type="entry name" value="ABC_transporter-like_CS"/>
</dbReference>
<evidence type="ECO:0000259" key="9">
    <source>
        <dbReference type="PROSITE" id="PS50929"/>
    </source>
</evidence>
<dbReference type="Pfam" id="PF00005">
    <property type="entry name" value="ABC_tran"/>
    <property type="match status" value="1"/>
</dbReference>
<protein>
    <submittedName>
        <fullName evidence="10">ABC transporter ATP-binding protein</fullName>
    </submittedName>
</protein>
<name>A0A2W5NP81_RHOSU</name>
<keyword evidence="5 7" id="KW-1133">Transmembrane helix</keyword>
<evidence type="ECO:0000256" key="2">
    <source>
        <dbReference type="ARBA" id="ARBA00022692"/>
    </source>
</evidence>
<dbReference type="PROSITE" id="PS00211">
    <property type="entry name" value="ABC_TRANSPORTER_1"/>
    <property type="match status" value="1"/>
</dbReference>
<evidence type="ECO:0000256" key="5">
    <source>
        <dbReference type="ARBA" id="ARBA00022989"/>
    </source>
</evidence>
<dbReference type="Proteomes" id="UP000249185">
    <property type="component" value="Unassembled WGS sequence"/>
</dbReference>
<dbReference type="GO" id="GO:0005886">
    <property type="term" value="C:plasma membrane"/>
    <property type="evidence" value="ECO:0007669"/>
    <property type="project" value="UniProtKB-SubCell"/>
</dbReference>
<reference evidence="10 11" key="1">
    <citation type="submission" date="2017-08" db="EMBL/GenBank/DDBJ databases">
        <title>Infants hospitalized years apart are colonized by the same room-sourced microbial strains.</title>
        <authorList>
            <person name="Brooks B."/>
            <person name="Olm M.R."/>
            <person name="Firek B.A."/>
            <person name="Baker R."/>
            <person name="Thomas B.C."/>
            <person name="Morowitz M.J."/>
            <person name="Banfield J.F."/>
        </authorList>
    </citation>
    <scope>NUCLEOTIDE SEQUENCE [LARGE SCALE GENOMIC DNA]</scope>
    <source>
        <strain evidence="10">S2_005_002_R2_34</strain>
    </source>
</reference>
<dbReference type="Pfam" id="PF00664">
    <property type="entry name" value="ABC_membrane"/>
    <property type="match status" value="1"/>
</dbReference>
<evidence type="ECO:0000256" key="4">
    <source>
        <dbReference type="ARBA" id="ARBA00022840"/>
    </source>
</evidence>
<dbReference type="InterPro" id="IPR027417">
    <property type="entry name" value="P-loop_NTPase"/>
</dbReference>
<dbReference type="InterPro" id="IPR011527">
    <property type="entry name" value="ABC1_TM_dom"/>
</dbReference>
<dbReference type="PROSITE" id="PS50893">
    <property type="entry name" value="ABC_TRANSPORTER_2"/>
    <property type="match status" value="1"/>
</dbReference>
<keyword evidence="6 7" id="KW-0472">Membrane</keyword>
<keyword evidence="2 7" id="KW-0812">Transmembrane</keyword>